<organism evidence="1 2">
    <name type="scientific">Purpureocillium lilacinum</name>
    <name type="common">Paecilomyces lilacinus</name>
    <dbReference type="NCBI Taxonomy" id="33203"/>
    <lineage>
        <taxon>Eukaryota</taxon>
        <taxon>Fungi</taxon>
        <taxon>Dikarya</taxon>
        <taxon>Ascomycota</taxon>
        <taxon>Pezizomycotina</taxon>
        <taxon>Sordariomycetes</taxon>
        <taxon>Hypocreomycetidae</taxon>
        <taxon>Hypocreales</taxon>
        <taxon>Ophiocordycipitaceae</taxon>
        <taxon>Purpureocillium</taxon>
    </lineage>
</organism>
<gene>
    <name evidence="1" type="ORF">ACCO45_010130</name>
</gene>
<protein>
    <submittedName>
        <fullName evidence="1">Uncharacterized protein</fullName>
    </submittedName>
</protein>
<evidence type="ECO:0000313" key="2">
    <source>
        <dbReference type="Proteomes" id="UP001638806"/>
    </source>
</evidence>
<reference evidence="1" key="1">
    <citation type="submission" date="2024-12" db="EMBL/GenBank/DDBJ databases">
        <title>Comparative genomics and development of molecular markers within Purpureocillium lilacinum and among Purpureocillium species.</title>
        <authorList>
            <person name="Yeh Z.-Y."/>
            <person name="Ni N.-T."/>
            <person name="Lo P.-H."/>
            <person name="Mushyakhwo K."/>
            <person name="Lin C.-F."/>
            <person name="Nai Y.-S."/>
        </authorList>
    </citation>
    <scope>NUCLEOTIDE SEQUENCE</scope>
    <source>
        <strain evidence="1">NCHU-NPUST-175</strain>
    </source>
</reference>
<dbReference type="EMBL" id="JBGNUJ010000010">
    <property type="protein sequence ID" value="KAL3954567.1"/>
    <property type="molecule type" value="Genomic_DNA"/>
</dbReference>
<dbReference type="Proteomes" id="UP001638806">
    <property type="component" value="Unassembled WGS sequence"/>
</dbReference>
<proteinExistence type="predicted"/>
<name>A0ACC4DEQ8_PURLI</name>
<accession>A0ACC4DEQ8</accession>
<evidence type="ECO:0000313" key="1">
    <source>
        <dbReference type="EMBL" id="KAL3954567.1"/>
    </source>
</evidence>
<keyword evidence="2" id="KW-1185">Reference proteome</keyword>
<comment type="caution">
    <text evidence="1">The sequence shown here is derived from an EMBL/GenBank/DDBJ whole genome shotgun (WGS) entry which is preliminary data.</text>
</comment>
<sequence length="103" mass="10789">MIGGSIGGGHGGADAAERQPAVLHGGDINTATTGHTRRDDDEEDRNNQGRGSQRPGSSPPKQTRKRSPKVPSSTGWTGQGQAIVRACSDTGRRKLLLFLARAS</sequence>